<protein>
    <submittedName>
        <fullName evidence="10">Uncharacterized protein</fullName>
    </submittedName>
</protein>
<dbReference type="InterPro" id="IPR003961">
    <property type="entry name" value="FN3_dom"/>
</dbReference>
<evidence type="ECO:0000256" key="4">
    <source>
        <dbReference type="ARBA" id="ARBA00022737"/>
    </source>
</evidence>
<dbReference type="InterPro" id="IPR036116">
    <property type="entry name" value="FN3_sf"/>
</dbReference>
<dbReference type="SUPFAM" id="SSF49265">
    <property type="entry name" value="Fibronectin type III"/>
    <property type="match status" value="2"/>
</dbReference>
<keyword evidence="2" id="KW-0964">Secreted</keyword>
<dbReference type="Proteomes" id="UP000694522">
    <property type="component" value="Unplaced"/>
</dbReference>
<dbReference type="SMART" id="SM00327">
    <property type="entry name" value="VWA"/>
    <property type="match status" value="2"/>
</dbReference>
<dbReference type="GO" id="GO:0005581">
    <property type="term" value="C:collagen trimer"/>
    <property type="evidence" value="ECO:0007669"/>
    <property type="project" value="UniProtKB-KW"/>
</dbReference>
<dbReference type="PANTHER" id="PTHR24020:SF17">
    <property type="entry name" value="COLLAGEN ALPHA-1(XII) CHAIN"/>
    <property type="match status" value="1"/>
</dbReference>
<evidence type="ECO:0000256" key="2">
    <source>
        <dbReference type="ARBA" id="ARBA00022525"/>
    </source>
</evidence>
<comment type="subcellular location">
    <subcellularLocation>
        <location evidence="1">Secreted</location>
        <location evidence="1">Extracellular space</location>
        <location evidence="1">Extracellular matrix</location>
    </subcellularLocation>
</comment>
<evidence type="ECO:0000256" key="1">
    <source>
        <dbReference type="ARBA" id="ARBA00004498"/>
    </source>
</evidence>
<dbReference type="GO" id="GO:0035987">
    <property type="term" value="P:endodermal cell differentiation"/>
    <property type="evidence" value="ECO:0007669"/>
    <property type="project" value="TreeGrafter"/>
</dbReference>
<feature type="domain" description="Fibronectin type-III" evidence="9">
    <location>
        <begin position="19"/>
        <end position="106"/>
    </location>
</feature>
<dbReference type="Ensembl" id="ENSACOT00000002025.1">
    <property type="protein sequence ID" value="ENSACOP00000001964.1"/>
    <property type="gene ID" value="ENSACOG00000001406.1"/>
</dbReference>
<dbReference type="AlphaFoldDB" id="A0A8B9ISD9"/>
<keyword evidence="3" id="KW-0272">Extracellular matrix</keyword>
<dbReference type="InterPro" id="IPR050525">
    <property type="entry name" value="ECM_Assembly_Org"/>
</dbReference>
<dbReference type="PROSITE" id="PS50234">
    <property type="entry name" value="VWFA"/>
    <property type="match status" value="2"/>
</dbReference>
<dbReference type="PANTHER" id="PTHR24020">
    <property type="entry name" value="COLLAGEN ALPHA"/>
    <property type="match status" value="1"/>
</dbReference>
<dbReference type="FunFam" id="2.60.40.10:FF:000227">
    <property type="entry name" value="Fibronectin isoform X1"/>
    <property type="match status" value="1"/>
</dbReference>
<dbReference type="GO" id="GO:0005615">
    <property type="term" value="C:extracellular space"/>
    <property type="evidence" value="ECO:0007669"/>
    <property type="project" value="TreeGrafter"/>
</dbReference>
<dbReference type="CDD" id="cd01450">
    <property type="entry name" value="vWFA_subfamily_ECM"/>
    <property type="match status" value="1"/>
</dbReference>
<name>A0A8B9ISD9_9PSIT</name>
<dbReference type="PROSITE" id="PS50853">
    <property type="entry name" value="FN3"/>
    <property type="match status" value="2"/>
</dbReference>
<reference evidence="10" key="1">
    <citation type="submission" date="2025-08" db="UniProtKB">
        <authorList>
            <consortium name="Ensembl"/>
        </authorList>
    </citation>
    <scope>IDENTIFICATION</scope>
</reference>
<feature type="domain" description="VWFA" evidence="8">
    <location>
        <begin position="125"/>
        <end position="297"/>
    </location>
</feature>
<dbReference type="SMART" id="SM00060">
    <property type="entry name" value="FN3"/>
    <property type="match status" value="2"/>
</dbReference>
<feature type="domain" description="VWFA" evidence="8">
    <location>
        <begin position="386"/>
        <end position="497"/>
    </location>
</feature>
<keyword evidence="6" id="KW-0325">Glycoprotein</keyword>
<sequence length="513" mass="56822">MCFLLCLIFLTILECLVNPPSDLNFTIIDEHNVQMSWKRPPDAIVGYRITVVPTNDGPTKEFTLSPSTTQTVLSDLIPDIEYVVSIASYDEREESLPVFGQLTKIFLIFFFFFCIPECSISAMTDLVFLVDGSWSVGRNNFGYILDFMVALVSAFDIGEEKTRVGVVQYSSDTRTEFNLNQYFRRSDLIDAIKRIPYKGGNTMTGEAINYLVQNTFTESAGARKGFPKVAIVITDGKAQDEVEIPARELRNIGVEIFSLGIKAADAKELKLIASQPSLKHVFNVANFDGIVDIQNEIILQVCSGVDEQLGELVSGEEGEIFYTSISSKSVRITWDPSTSQITGYRLQFIPMISGGKQHVLSVGPQTTALNVKDLSPDTEYQINVYAVKGLTASEGGSTNTGKAMTYVREKVFVTSKGSRPNVPRVMILITDGKSSDAFKEPAIKLRDADVEIFAVGVKDAVRTELEAIASPPAETHVYTVEDFDAFQRISFELTQSVCLRIEQELAAIRKKCK</sequence>
<proteinExistence type="predicted"/>
<keyword evidence="5" id="KW-0176">Collagen</keyword>
<accession>A0A8B9ISD9</accession>
<dbReference type="InterPro" id="IPR013783">
    <property type="entry name" value="Ig-like_fold"/>
</dbReference>
<dbReference type="CDD" id="cd01482">
    <property type="entry name" value="vWA_collagen_alphaI-XII-like"/>
    <property type="match status" value="1"/>
</dbReference>
<dbReference type="InterPro" id="IPR036465">
    <property type="entry name" value="vWFA_dom_sf"/>
</dbReference>
<organism evidence="10 11">
    <name type="scientific">Amazona collaria</name>
    <name type="common">yellow-billed parrot</name>
    <dbReference type="NCBI Taxonomy" id="241587"/>
    <lineage>
        <taxon>Eukaryota</taxon>
        <taxon>Metazoa</taxon>
        <taxon>Chordata</taxon>
        <taxon>Craniata</taxon>
        <taxon>Vertebrata</taxon>
        <taxon>Euteleostomi</taxon>
        <taxon>Archelosauria</taxon>
        <taxon>Archosauria</taxon>
        <taxon>Dinosauria</taxon>
        <taxon>Saurischia</taxon>
        <taxon>Theropoda</taxon>
        <taxon>Coelurosauria</taxon>
        <taxon>Aves</taxon>
        <taxon>Neognathae</taxon>
        <taxon>Neoaves</taxon>
        <taxon>Telluraves</taxon>
        <taxon>Australaves</taxon>
        <taxon>Psittaciformes</taxon>
        <taxon>Psittacidae</taxon>
        <taxon>Amazona</taxon>
    </lineage>
</organism>
<evidence type="ECO:0000256" key="5">
    <source>
        <dbReference type="ARBA" id="ARBA00023119"/>
    </source>
</evidence>
<dbReference type="Gene3D" id="3.40.50.410">
    <property type="entry name" value="von Willebrand factor, type A domain"/>
    <property type="match status" value="2"/>
</dbReference>
<evidence type="ECO:0000313" key="11">
    <source>
        <dbReference type="Proteomes" id="UP000694522"/>
    </source>
</evidence>
<dbReference type="PRINTS" id="PR00453">
    <property type="entry name" value="VWFADOMAIN"/>
</dbReference>
<keyword evidence="7" id="KW-0732">Signal</keyword>
<reference evidence="10" key="2">
    <citation type="submission" date="2025-09" db="UniProtKB">
        <authorList>
            <consortium name="Ensembl"/>
        </authorList>
    </citation>
    <scope>IDENTIFICATION</scope>
</reference>
<evidence type="ECO:0000313" key="10">
    <source>
        <dbReference type="Ensembl" id="ENSACOP00000001964.1"/>
    </source>
</evidence>
<dbReference type="Gene3D" id="2.60.40.10">
    <property type="entry name" value="Immunoglobulins"/>
    <property type="match status" value="1"/>
</dbReference>
<evidence type="ECO:0000256" key="3">
    <source>
        <dbReference type="ARBA" id="ARBA00022530"/>
    </source>
</evidence>
<dbReference type="FunFam" id="3.40.50.410:FF:000001">
    <property type="entry name" value="Collagen, type XII, alpha 1"/>
    <property type="match status" value="1"/>
</dbReference>
<dbReference type="Pfam" id="PF00092">
    <property type="entry name" value="VWA"/>
    <property type="match status" value="2"/>
</dbReference>
<evidence type="ECO:0000256" key="6">
    <source>
        <dbReference type="ARBA" id="ARBA00023180"/>
    </source>
</evidence>
<dbReference type="InterPro" id="IPR002035">
    <property type="entry name" value="VWF_A"/>
</dbReference>
<evidence type="ECO:0000259" key="9">
    <source>
        <dbReference type="PROSITE" id="PS50853"/>
    </source>
</evidence>
<feature type="signal peptide" evidence="7">
    <location>
        <begin position="1"/>
        <end position="15"/>
    </location>
</feature>
<keyword evidence="4" id="KW-0677">Repeat</keyword>
<evidence type="ECO:0000256" key="7">
    <source>
        <dbReference type="SAM" id="SignalP"/>
    </source>
</evidence>
<dbReference type="CDD" id="cd00063">
    <property type="entry name" value="FN3"/>
    <property type="match status" value="2"/>
</dbReference>
<dbReference type="SUPFAM" id="SSF53300">
    <property type="entry name" value="vWA-like"/>
    <property type="match status" value="2"/>
</dbReference>
<dbReference type="Pfam" id="PF00041">
    <property type="entry name" value="fn3"/>
    <property type="match status" value="1"/>
</dbReference>
<feature type="chain" id="PRO_5034174457" evidence="7">
    <location>
        <begin position="16"/>
        <end position="513"/>
    </location>
</feature>
<keyword evidence="11" id="KW-1185">Reference proteome</keyword>
<evidence type="ECO:0000259" key="8">
    <source>
        <dbReference type="PROSITE" id="PS50234"/>
    </source>
</evidence>
<feature type="domain" description="Fibronectin type-III" evidence="9">
    <location>
        <begin position="316"/>
        <end position="403"/>
    </location>
</feature>